<dbReference type="EMBL" id="QOQW01000026">
    <property type="protein sequence ID" value="RCK78200.1"/>
    <property type="molecule type" value="Genomic_DNA"/>
</dbReference>
<feature type="domain" description="Glycosyltransferase 2-like" evidence="5">
    <location>
        <begin position="6"/>
        <end position="111"/>
    </location>
</feature>
<proteinExistence type="inferred from homology"/>
<dbReference type="Gene3D" id="3.90.550.10">
    <property type="entry name" value="Spore Coat Polysaccharide Biosynthesis Protein SpsA, Chain A"/>
    <property type="match status" value="2"/>
</dbReference>
<keyword evidence="3 6" id="KW-0808">Transferase</keyword>
<evidence type="ECO:0000256" key="1">
    <source>
        <dbReference type="ARBA" id="ARBA00006739"/>
    </source>
</evidence>
<keyword evidence="2" id="KW-0328">Glycosyltransferase</keyword>
<evidence type="ECO:0000256" key="3">
    <source>
        <dbReference type="ARBA" id="ARBA00022679"/>
    </source>
</evidence>
<dbReference type="InterPro" id="IPR001173">
    <property type="entry name" value="Glyco_trans_2-like"/>
</dbReference>
<protein>
    <submittedName>
        <fullName evidence="6">Glycosyl transferase, group 2 family protein</fullName>
    </submittedName>
</protein>
<evidence type="ECO:0000313" key="7">
    <source>
        <dbReference type="Proteomes" id="UP000252355"/>
    </source>
</evidence>
<dbReference type="Proteomes" id="UP000252355">
    <property type="component" value="Unassembled WGS sequence"/>
</dbReference>
<name>A0A367ZJJ2_9BACT</name>
<feature type="region of interest" description="Disordered" evidence="4">
    <location>
        <begin position="124"/>
        <end position="162"/>
    </location>
</feature>
<comment type="caution">
    <text evidence="6">The sequence shown here is derived from an EMBL/GenBank/DDBJ whole genome shotgun (WGS) entry which is preliminary data.</text>
</comment>
<dbReference type="PANTHER" id="PTHR43685">
    <property type="entry name" value="GLYCOSYLTRANSFERASE"/>
    <property type="match status" value="1"/>
</dbReference>
<accession>A0A367ZJJ2</accession>
<organism evidence="6 7">
    <name type="scientific">Candidatus Ozemobacter sibiricus</name>
    <dbReference type="NCBI Taxonomy" id="2268124"/>
    <lineage>
        <taxon>Bacteria</taxon>
        <taxon>Candidatus Ozemobacteria</taxon>
        <taxon>Candidatus Ozemobacterales</taxon>
        <taxon>Candidatus Ozemobacteraceae</taxon>
        <taxon>Candidatus Ozemobacter</taxon>
    </lineage>
</organism>
<dbReference type="PANTHER" id="PTHR43685:SF5">
    <property type="entry name" value="GLYCOSYLTRANSFERASE EPSE-RELATED"/>
    <property type="match status" value="1"/>
</dbReference>
<reference evidence="6 7" key="1">
    <citation type="submission" date="2018-05" db="EMBL/GenBank/DDBJ databases">
        <title>A metagenomic window into the 2 km-deep terrestrial subsurface aquifer revealed taxonomically and functionally diverse microbial community comprising novel uncultured bacterial lineages.</title>
        <authorList>
            <person name="Kadnikov V.V."/>
            <person name="Mardanov A.V."/>
            <person name="Beletsky A.V."/>
            <person name="Banks D."/>
            <person name="Pimenov N.V."/>
            <person name="Frank Y.A."/>
            <person name="Karnachuk O.V."/>
            <person name="Ravin N.V."/>
        </authorList>
    </citation>
    <scope>NUCLEOTIDE SEQUENCE [LARGE SCALE GENOMIC DNA]</scope>
    <source>
        <strain evidence="6">BY5</strain>
    </source>
</reference>
<evidence type="ECO:0000256" key="4">
    <source>
        <dbReference type="SAM" id="MobiDB-lite"/>
    </source>
</evidence>
<evidence type="ECO:0000313" key="6">
    <source>
        <dbReference type="EMBL" id="RCK78200.1"/>
    </source>
</evidence>
<dbReference type="InterPro" id="IPR029063">
    <property type="entry name" value="SAM-dependent_MTases_sf"/>
</dbReference>
<dbReference type="InterPro" id="IPR029044">
    <property type="entry name" value="Nucleotide-diphossugar_trans"/>
</dbReference>
<sequence>MTPTTTVLLPVRDGAATLADSLASLVAQTDPDFEVVVVDDGSCDDTPALLAAWAARDPRFRVFRRPATGLVAALQFGLAQARGRFIARLDADDRARPRRLEAQRALLASRPDLGLVSCLVAYHPPPGPPADSPTDSPSNPGPPAADPPDRLERPSAAGLARGTPPGVGFARYVDWMNSLLTPDDIERERFVESPLAHPSVMFRRALIERYGGYRPGPFPEDYELWLRWLDAGVRMAKVPEVLLDWYDRPARLSRTDADRCRLDRLFALKAVWLARWLARHNPHHPRIMVWGASRLARRRLAPLERQGVTVTGFFDLRPTIIGRQIDGRPVFSRDRLPPPGAAFTVVYVSAHGARAEIRARAAAAGWREGVDFLFAA</sequence>
<dbReference type="AlphaFoldDB" id="A0A367ZJJ2"/>
<dbReference type="Pfam" id="PF00535">
    <property type="entry name" value="Glycos_transf_2"/>
    <property type="match status" value="1"/>
</dbReference>
<dbReference type="InterPro" id="IPR050834">
    <property type="entry name" value="Glycosyltransf_2"/>
</dbReference>
<comment type="similarity">
    <text evidence="1">Belongs to the glycosyltransferase 2 family.</text>
</comment>
<evidence type="ECO:0000256" key="2">
    <source>
        <dbReference type="ARBA" id="ARBA00022676"/>
    </source>
</evidence>
<evidence type="ECO:0000259" key="5">
    <source>
        <dbReference type="Pfam" id="PF00535"/>
    </source>
</evidence>
<dbReference type="GO" id="GO:0016757">
    <property type="term" value="F:glycosyltransferase activity"/>
    <property type="evidence" value="ECO:0007669"/>
    <property type="project" value="UniProtKB-KW"/>
</dbReference>
<dbReference type="SUPFAM" id="SSF53335">
    <property type="entry name" value="S-adenosyl-L-methionine-dependent methyltransferases"/>
    <property type="match status" value="1"/>
</dbReference>
<gene>
    <name evidence="6" type="ORF">OZSIB_1716</name>
</gene>
<dbReference type="SUPFAM" id="SSF53448">
    <property type="entry name" value="Nucleotide-diphospho-sugar transferases"/>
    <property type="match status" value="1"/>
</dbReference>